<feature type="signal peptide" evidence="1">
    <location>
        <begin position="1"/>
        <end position="18"/>
    </location>
</feature>
<name>A0A9Y2JXT3_9PSEU</name>
<evidence type="ECO:0008006" key="4">
    <source>
        <dbReference type="Google" id="ProtNLM"/>
    </source>
</evidence>
<proteinExistence type="predicted"/>
<feature type="chain" id="PRO_5040829886" description="Minor tail protein" evidence="1">
    <location>
        <begin position="19"/>
        <end position="239"/>
    </location>
</feature>
<reference evidence="2 3" key="1">
    <citation type="submission" date="2023-06" db="EMBL/GenBank/DDBJ databases">
        <authorList>
            <person name="Oyuntsetseg B."/>
            <person name="Kim S.B."/>
        </authorList>
    </citation>
    <scope>NUCLEOTIDE SEQUENCE [LARGE SCALE GENOMIC DNA]</scope>
    <source>
        <strain evidence="2 3">4-36</strain>
    </source>
</reference>
<dbReference type="KEGG" id="amog:QRX60_17050"/>
<gene>
    <name evidence="2" type="ORF">QRX60_17050</name>
</gene>
<dbReference type="AlphaFoldDB" id="A0A9Y2JXT3"/>
<organism evidence="2 3">
    <name type="scientific">Amycolatopsis mongoliensis</name>
    <dbReference type="NCBI Taxonomy" id="715475"/>
    <lineage>
        <taxon>Bacteria</taxon>
        <taxon>Bacillati</taxon>
        <taxon>Actinomycetota</taxon>
        <taxon>Actinomycetes</taxon>
        <taxon>Pseudonocardiales</taxon>
        <taxon>Pseudonocardiaceae</taxon>
        <taxon>Amycolatopsis</taxon>
    </lineage>
</organism>
<sequence length="239" mass="23948">MMDALAYAVAMAAANAAAATPPGGGDLAHYQGQIVSWDEASGLNSVRVNGAIVSNLRVIRGGIGLAYQPGDTVLIEKRMSQWYILGNVGAPGAGAANQIQSALVAASEATGSTSFTDLATVGPSVTVYIGSSRRALVLVSAYIVATGTASSGTALGGRMSPQVSGASTIAADNTLSASLAAVTDPSGFAGAGVTATFLRLYTAADGLNVGMNTFTSKYNSRLSSPTCAFASRNLTVIPF</sequence>
<dbReference type="EMBL" id="CP127295">
    <property type="protein sequence ID" value="WIY05467.1"/>
    <property type="molecule type" value="Genomic_DNA"/>
</dbReference>
<keyword evidence="3" id="KW-1185">Reference proteome</keyword>
<evidence type="ECO:0000313" key="2">
    <source>
        <dbReference type="EMBL" id="WIY05467.1"/>
    </source>
</evidence>
<protein>
    <recommendedName>
        <fullName evidence="4">Minor tail protein</fullName>
    </recommendedName>
</protein>
<keyword evidence="1" id="KW-0732">Signal</keyword>
<evidence type="ECO:0000313" key="3">
    <source>
        <dbReference type="Proteomes" id="UP001239397"/>
    </source>
</evidence>
<dbReference type="RefSeq" id="WP_286001755.1">
    <property type="nucleotide sequence ID" value="NZ_CP127295.1"/>
</dbReference>
<dbReference type="Proteomes" id="UP001239397">
    <property type="component" value="Chromosome"/>
</dbReference>
<accession>A0A9Y2JXT3</accession>
<evidence type="ECO:0000256" key="1">
    <source>
        <dbReference type="SAM" id="SignalP"/>
    </source>
</evidence>